<dbReference type="Pfam" id="PF03992">
    <property type="entry name" value="ABM"/>
    <property type="match status" value="1"/>
</dbReference>
<sequence length="105" mass="11257">MKIRYGFNATLTARPGMGERLADLLLTALDEGGPAASEHCLVYLVCRSSSDPDVVHVTEGWTGEEEHHRVFAGPAAQSLVSRLQELLAAQAPYTDYVPVGGKAAF</sequence>
<dbReference type="Gene3D" id="3.30.70.100">
    <property type="match status" value="1"/>
</dbReference>
<proteinExistence type="predicted"/>
<dbReference type="RefSeq" id="WP_091075530.1">
    <property type="nucleotide sequence ID" value="NZ_FOHX01000001.1"/>
</dbReference>
<dbReference type="PROSITE" id="PS51725">
    <property type="entry name" value="ABM"/>
    <property type="match status" value="1"/>
</dbReference>
<dbReference type="InterPro" id="IPR007138">
    <property type="entry name" value="ABM_dom"/>
</dbReference>
<evidence type="ECO:0000259" key="1">
    <source>
        <dbReference type="PROSITE" id="PS51725"/>
    </source>
</evidence>
<keyword evidence="2" id="KW-0560">Oxidoreductase</keyword>
<dbReference type="OrthoDB" id="165368at2"/>
<evidence type="ECO:0000313" key="2">
    <source>
        <dbReference type="EMBL" id="SES72392.1"/>
    </source>
</evidence>
<dbReference type="GO" id="GO:0004497">
    <property type="term" value="F:monooxygenase activity"/>
    <property type="evidence" value="ECO:0007669"/>
    <property type="project" value="UniProtKB-KW"/>
</dbReference>
<feature type="domain" description="ABM" evidence="1">
    <location>
        <begin position="5"/>
        <end position="97"/>
    </location>
</feature>
<protein>
    <submittedName>
        <fullName evidence="2">Quinol monooxygenase YgiN</fullName>
    </submittedName>
</protein>
<dbReference type="STRING" id="568860.SAMN05421811_101161"/>
<dbReference type="AlphaFoldDB" id="A0A1H9YTE3"/>
<dbReference type="SUPFAM" id="SSF54909">
    <property type="entry name" value="Dimeric alpha+beta barrel"/>
    <property type="match status" value="1"/>
</dbReference>
<dbReference type="Proteomes" id="UP000199361">
    <property type="component" value="Unassembled WGS sequence"/>
</dbReference>
<reference evidence="2 3" key="1">
    <citation type="submission" date="2016-10" db="EMBL/GenBank/DDBJ databases">
        <authorList>
            <person name="de Groot N.N."/>
        </authorList>
    </citation>
    <scope>NUCLEOTIDE SEQUENCE [LARGE SCALE GENOMIC DNA]</scope>
    <source>
        <strain evidence="2 3">CGMCC 4.5598</strain>
    </source>
</reference>
<gene>
    <name evidence="2" type="ORF">SAMN05421811_101161</name>
</gene>
<keyword evidence="2" id="KW-0503">Monooxygenase</keyword>
<dbReference type="InterPro" id="IPR011008">
    <property type="entry name" value="Dimeric_a/b-barrel"/>
</dbReference>
<name>A0A1H9YTE3_9ACTN</name>
<dbReference type="EMBL" id="FOHX01000001">
    <property type="protein sequence ID" value="SES72392.1"/>
    <property type="molecule type" value="Genomic_DNA"/>
</dbReference>
<keyword evidence="3" id="KW-1185">Reference proteome</keyword>
<evidence type="ECO:0000313" key="3">
    <source>
        <dbReference type="Proteomes" id="UP000199361"/>
    </source>
</evidence>
<accession>A0A1H9YTE3</accession>
<organism evidence="2 3">
    <name type="scientific">Nonomuraea wenchangensis</name>
    <dbReference type="NCBI Taxonomy" id="568860"/>
    <lineage>
        <taxon>Bacteria</taxon>
        <taxon>Bacillati</taxon>
        <taxon>Actinomycetota</taxon>
        <taxon>Actinomycetes</taxon>
        <taxon>Streptosporangiales</taxon>
        <taxon>Streptosporangiaceae</taxon>
        <taxon>Nonomuraea</taxon>
    </lineage>
</organism>